<reference evidence="7" key="1">
    <citation type="submission" date="2014-12" db="EMBL/GenBank/DDBJ databases">
        <title>The draft genome of the Tatumella morbirosei type strain, LMG23360T isolated from pineapple rot.</title>
        <authorList>
            <person name="Smits T.H."/>
            <person name="Palmer M."/>
            <person name="Venter S.N."/>
            <person name="Duffy B."/>
            <person name="Steenkamp E.T."/>
            <person name="Chan W.Y."/>
            <person name="Coutinho T.A."/>
            <person name="Coetzee M.P."/>
            <person name="De Maayer P."/>
        </authorList>
    </citation>
    <scope>NUCLEOTIDE SEQUENCE [LARGE SCALE GENOMIC DNA]</scope>
    <source>
        <strain evidence="7">LMG 23360</strain>
    </source>
</reference>
<feature type="transmembrane region" description="Helical" evidence="6">
    <location>
        <begin position="235"/>
        <end position="253"/>
    </location>
</feature>
<evidence type="ECO:0000256" key="4">
    <source>
        <dbReference type="ARBA" id="ARBA00022989"/>
    </source>
</evidence>
<evidence type="ECO:0000313" key="7">
    <source>
        <dbReference type="EMBL" id="KGD70678.1"/>
    </source>
</evidence>
<evidence type="ECO:0000256" key="5">
    <source>
        <dbReference type="ARBA" id="ARBA00023136"/>
    </source>
</evidence>
<feature type="transmembrane region" description="Helical" evidence="6">
    <location>
        <begin position="114"/>
        <end position="136"/>
    </location>
</feature>
<feature type="transmembrane region" description="Helical" evidence="6">
    <location>
        <begin position="6"/>
        <end position="23"/>
    </location>
</feature>
<dbReference type="OrthoDB" id="9783692at2"/>
<dbReference type="InterPro" id="IPR022369">
    <property type="entry name" value="Integral_membrane_TerC_rswitch"/>
</dbReference>
<protein>
    <submittedName>
        <fullName evidence="7">Membrane protein</fullName>
    </submittedName>
</protein>
<organism evidence="7 8">
    <name type="scientific">Tatumella morbirosei</name>
    <dbReference type="NCBI Taxonomy" id="642227"/>
    <lineage>
        <taxon>Bacteria</taxon>
        <taxon>Pseudomonadati</taxon>
        <taxon>Pseudomonadota</taxon>
        <taxon>Gammaproteobacteria</taxon>
        <taxon>Enterobacterales</taxon>
        <taxon>Erwiniaceae</taxon>
        <taxon>Tatumella</taxon>
    </lineage>
</organism>
<dbReference type="PANTHER" id="PTHR30238:SF0">
    <property type="entry name" value="THYLAKOID MEMBRANE PROTEIN TERC, CHLOROPLASTIC"/>
    <property type="match status" value="1"/>
</dbReference>
<evidence type="ECO:0000256" key="1">
    <source>
        <dbReference type="ARBA" id="ARBA00004141"/>
    </source>
</evidence>
<keyword evidence="3 6" id="KW-0812">Transmembrane</keyword>
<keyword evidence="8" id="KW-1185">Reference proteome</keyword>
<dbReference type="GO" id="GO:0016020">
    <property type="term" value="C:membrane"/>
    <property type="evidence" value="ECO:0007669"/>
    <property type="project" value="UniProtKB-SubCell"/>
</dbReference>
<dbReference type="Proteomes" id="UP000029577">
    <property type="component" value="Unassembled WGS sequence"/>
</dbReference>
<sequence length="320" mass="35954">MHSIGNPLLWGCFAVIVVIMLLVDLRLQGHRDRAGMSFRQAAFWSVVWVTISLLFAAALWWYLNSRVGPEVAGTQALAFLTGYLLEKALAVDNVFVWLMLFSYFSVPVALQQRVLVYGVLGAIVLRTGMIFAGSWLVNEFSWILYLFGAFLVITGIKMAIPEKESAQDAGDKPMIRWLRRHIRVTDTLEGEKFFVIRNGVRYATPLLLALIMVEFSDVIFAVDSIPAIFAVTTDPFIVLTSNLFAILGLRAMYFMLSGIAERFSLLKYGLAIILVFIGIKMLLLDIWHIPTYASLAVIATILVVTLLINHLRNRQMSQNS</sequence>
<evidence type="ECO:0000256" key="2">
    <source>
        <dbReference type="ARBA" id="ARBA00007511"/>
    </source>
</evidence>
<feature type="transmembrane region" description="Helical" evidence="6">
    <location>
        <begin position="206"/>
        <end position="229"/>
    </location>
</feature>
<name>A0A095U822_9GAMM</name>
<dbReference type="RefSeq" id="WP_038023351.1">
    <property type="nucleotide sequence ID" value="NZ_JPKR02000003.1"/>
</dbReference>
<dbReference type="PANTHER" id="PTHR30238">
    <property type="entry name" value="MEMBRANE BOUND PREDICTED REDOX MODULATOR"/>
    <property type="match status" value="1"/>
</dbReference>
<comment type="subcellular location">
    <subcellularLocation>
        <location evidence="1">Membrane</location>
        <topology evidence="1">Multi-pass membrane protein</topology>
    </subcellularLocation>
</comment>
<feature type="transmembrane region" description="Helical" evidence="6">
    <location>
        <begin position="43"/>
        <end position="63"/>
    </location>
</feature>
<comment type="caution">
    <text evidence="7">The sequence shown here is derived from an EMBL/GenBank/DDBJ whole genome shotgun (WGS) entry which is preliminary data.</text>
</comment>
<dbReference type="eggNOG" id="COG0861">
    <property type="taxonomic scope" value="Bacteria"/>
</dbReference>
<feature type="transmembrane region" description="Helical" evidence="6">
    <location>
        <begin position="142"/>
        <end position="160"/>
    </location>
</feature>
<dbReference type="EMBL" id="JPKR02000003">
    <property type="protein sequence ID" value="KGD70678.1"/>
    <property type="molecule type" value="Genomic_DNA"/>
</dbReference>
<proteinExistence type="inferred from homology"/>
<evidence type="ECO:0000313" key="8">
    <source>
        <dbReference type="Proteomes" id="UP000029577"/>
    </source>
</evidence>
<accession>A0A095U822</accession>
<keyword evidence="4 6" id="KW-1133">Transmembrane helix</keyword>
<feature type="transmembrane region" description="Helical" evidence="6">
    <location>
        <begin position="265"/>
        <end position="283"/>
    </location>
</feature>
<feature type="transmembrane region" description="Helical" evidence="6">
    <location>
        <begin position="83"/>
        <end position="102"/>
    </location>
</feature>
<evidence type="ECO:0000256" key="3">
    <source>
        <dbReference type="ARBA" id="ARBA00022692"/>
    </source>
</evidence>
<keyword evidence="5 6" id="KW-0472">Membrane</keyword>
<dbReference type="Pfam" id="PF03741">
    <property type="entry name" value="TerC"/>
    <property type="match status" value="1"/>
</dbReference>
<evidence type="ECO:0000256" key="6">
    <source>
        <dbReference type="SAM" id="Phobius"/>
    </source>
</evidence>
<dbReference type="NCBIfam" id="TIGR03718">
    <property type="entry name" value="R_switched_Alx"/>
    <property type="match status" value="1"/>
</dbReference>
<comment type="similarity">
    <text evidence="2">Belongs to the TerC family.</text>
</comment>
<dbReference type="InterPro" id="IPR005496">
    <property type="entry name" value="Integral_membrane_TerC"/>
</dbReference>
<dbReference type="AlphaFoldDB" id="A0A095U822"/>
<feature type="transmembrane region" description="Helical" evidence="6">
    <location>
        <begin position="289"/>
        <end position="308"/>
    </location>
</feature>
<gene>
    <name evidence="7" type="ORF">HA49_19845</name>
</gene>